<sequence length="278" mass="32470">MSSNDHRTLYVGNLSERVTEELIYELFLQAGPLQSVRIPVQNGRRRPYGFVEFKHEVSVPYAARLFYQTCLYGRMLNLKHARQYGRAQTYEQMLMQQMPPPSPQIMTHLGPPTFENDCEPILTPPKIGHYHPYMAKKRTAIHMMPSTLNRKKTRDELMDKHALPDSLDFHGVIGNNEDVTKMRKEHQSKTEEDLRNKIKKKKKKKNKDGGKERRSKFSEGAPQDDKFTSRGGFDFHNPQKSFIRNAVNQLRNYGRNHRGSYDINNSRHKGNRHISFDT</sequence>
<dbReference type="PANTHER" id="PTHR13798">
    <property type="entry name" value="RNA BINDING MOTIF RBM PROTEIN -RELATED"/>
    <property type="match status" value="1"/>
</dbReference>
<dbReference type="InterPro" id="IPR000504">
    <property type="entry name" value="RRM_dom"/>
</dbReference>
<dbReference type="InterPro" id="IPR052285">
    <property type="entry name" value="NEXT_complex_subunit"/>
</dbReference>
<evidence type="ECO:0000313" key="5">
    <source>
        <dbReference type="EnsemblMetazoa" id="RPRC011087-PA"/>
    </source>
</evidence>
<feature type="region of interest" description="Disordered" evidence="4">
    <location>
        <begin position="166"/>
        <end position="240"/>
    </location>
</feature>
<dbReference type="RefSeq" id="XP_073979441.1">
    <property type="nucleotide sequence ID" value="XM_074123340.1"/>
</dbReference>
<comment type="subcellular location">
    <subcellularLocation>
        <location evidence="1">Nucleus</location>
        <location evidence="1">Nucleoplasm</location>
    </subcellularLocation>
</comment>
<proteinExistence type="predicted"/>
<dbReference type="InParanoid" id="T1I468"/>
<feature type="compositionally biased region" description="Basic and acidic residues" evidence="4">
    <location>
        <begin position="178"/>
        <end position="196"/>
    </location>
</feature>
<protein>
    <submittedName>
        <fullName evidence="5">RRM domain-containing protein</fullName>
    </submittedName>
</protein>
<evidence type="ECO:0000256" key="1">
    <source>
        <dbReference type="ARBA" id="ARBA00004642"/>
    </source>
</evidence>
<dbReference type="InterPro" id="IPR035979">
    <property type="entry name" value="RBD_domain_sf"/>
</dbReference>
<dbReference type="VEuPathDB" id="VectorBase:RPRC011087"/>
<dbReference type="eggNOG" id="KOG4454">
    <property type="taxonomic scope" value="Eukaryota"/>
</dbReference>
<dbReference type="Pfam" id="PF00076">
    <property type="entry name" value="RRM_1"/>
    <property type="match status" value="1"/>
</dbReference>
<feature type="compositionally biased region" description="Basic residues" evidence="4">
    <location>
        <begin position="197"/>
        <end position="206"/>
    </location>
</feature>
<dbReference type="GO" id="GO:0003727">
    <property type="term" value="F:single-stranded RNA binding"/>
    <property type="evidence" value="ECO:0007669"/>
    <property type="project" value="TreeGrafter"/>
</dbReference>
<dbReference type="Proteomes" id="UP000015103">
    <property type="component" value="Unassembled WGS sequence"/>
</dbReference>
<dbReference type="InterPro" id="IPR012677">
    <property type="entry name" value="Nucleotide-bd_a/b_plait_sf"/>
</dbReference>
<keyword evidence="6" id="KW-1185">Reference proteome</keyword>
<dbReference type="GO" id="GO:0000381">
    <property type="term" value="P:regulation of alternative mRNA splicing, via spliceosome"/>
    <property type="evidence" value="ECO:0007669"/>
    <property type="project" value="TreeGrafter"/>
</dbReference>
<evidence type="ECO:0000256" key="4">
    <source>
        <dbReference type="SAM" id="MobiDB-lite"/>
    </source>
</evidence>
<evidence type="ECO:0000256" key="3">
    <source>
        <dbReference type="ARBA" id="ARBA00023242"/>
    </source>
</evidence>
<evidence type="ECO:0000256" key="2">
    <source>
        <dbReference type="ARBA" id="ARBA00022884"/>
    </source>
</evidence>
<dbReference type="AlphaFoldDB" id="T1I468"/>
<dbReference type="GeneID" id="141451740"/>
<dbReference type="PANTHER" id="PTHR13798:SF11">
    <property type="entry name" value="RNA-BINDING PROTEIN 7-RELATED"/>
    <property type="match status" value="1"/>
</dbReference>
<dbReference type="Gene3D" id="3.30.70.330">
    <property type="match status" value="1"/>
</dbReference>
<feature type="compositionally biased region" description="Basic and acidic residues" evidence="4">
    <location>
        <begin position="207"/>
        <end position="228"/>
    </location>
</feature>
<dbReference type="EMBL" id="ACPB03000827">
    <property type="status" value="NOT_ANNOTATED_CDS"/>
    <property type="molecule type" value="Genomic_DNA"/>
</dbReference>
<name>T1I468_RHOPR</name>
<dbReference type="GO" id="GO:0005654">
    <property type="term" value="C:nucleoplasm"/>
    <property type="evidence" value="ECO:0007669"/>
    <property type="project" value="UniProtKB-SubCell"/>
</dbReference>
<dbReference type="PROSITE" id="PS50102">
    <property type="entry name" value="RRM"/>
    <property type="match status" value="1"/>
</dbReference>
<dbReference type="HOGENOM" id="CLU_1002267_0_0_1"/>
<keyword evidence="3" id="KW-0539">Nucleus</keyword>
<accession>T1I468</accession>
<reference evidence="5" key="1">
    <citation type="submission" date="2015-05" db="UniProtKB">
        <authorList>
            <consortium name="EnsemblMetazoa"/>
        </authorList>
    </citation>
    <scope>IDENTIFICATION</scope>
</reference>
<organism evidence="5 6">
    <name type="scientific">Rhodnius prolixus</name>
    <name type="common">Triatomid bug</name>
    <dbReference type="NCBI Taxonomy" id="13249"/>
    <lineage>
        <taxon>Eukaryota</taxon>
        <taxon>Metazoa</taxon>
        <taxon>Ecdysozoa</taxon>
        <taxon>Arthropoda</taxon>
        <taxon>Hexapoda</taxon>
        <taxon>Insecta</taxon>
        <taxon>Pterygota</taxon>
        <taxon>Neoptera</taxon>
        <taxon>Paraneoptera</taxon>
        <taxon>Hemiptera</taxon>
        <taxon>Heteroptera</taxon>
        <taxon>Panheteroptera</taxon>
        <taxon>Cimicomorpha</taxon>
        <taxon>Reduviidae</taxon>
        <taxon>Triatominae</taxon>
        <taxon>Rhodnius</taxon>
    </lineage>
</organism>
<dbReference type="STRING" id="13249.T1I468"/>
<dbReference type="EnsemblMetazoa" id="RPRC011087-RA">
    <property type="protein sequence ID" value="RPRC011087-PA"/>
    <property type="gene ID" value="RPRC011087"/>
</dbReference>
<keyword evidence="2" id="KW-0694">RNA-binding</keyword>
<feature type="region of interest" description="Disordered" evidence="4">
    <location>
        <begin position="256"/>
        <end position="278"/>
    </location>
</feature>
<dbReference type="SMART" id="SM00360">
    <property type="entry name" value="RRM"/>
    <property type="match status" value="1"/>
</dbReference>
<dbReference type="SUPFAM" id="SSF54928">
    <property type="entry name" value="RNA-binding domain, RBD"/>
    <property type="match status" value="1"/>
</dbReference>
<evidence type="ECO:0000313" key="6">
    <source>
        <dbReference type="Proteomes" id="UP000015103"/>
    </source>
</evidence>